<evidence type="ECO:0000256" key="1">
    <source>
        <dbReference type="SAM" id="MobiDB-lite"/>
    </source>
</evidence>
<evidence type="ECO:0000313" key="4">
    <source>
        <dbReference type="Proteomes" id="UP000250140"/>
    </source>
</evidence>
<organism evidence="3 4">
    <name type="scientific">Glonium stellatum</name>
    <dbReference type="NCBI Taxonomy" id="574774"/>
    <lineage>
        <taxon>Eukaryota</taxon>
        <taxon>Fungi</taxon>
        <taxon>Dikarya</taxon>
        <taxon>Ascomycota</taxon>
        <taxon>Pezizomycotina</taxon>
        <taxon>Dothideomycetes</taxon>
        <taxon>Pleosporomycetidae</taxon>
        <taxon>Gloniales</taxon>
        <taxon>Gloniaceae</taxon>
        <taxon>Glonium</taxon>
    </lineage>
</organism>
<accession>A0A8E2EUB7</accession>
<dbReference type="EMBL" id="KV750393">
    <property type="protein sequence ID" value="OCL04971.1"/>
    <property type="molecule type" value="Genomic_DNA"/>
</dbReference>
<dbReference type="SUPFAM" id="SSF49562">
    <property type="entry name" value="C2 domain (Calcium/lipid-binding domain, CaLB)"/>
    <property type="match status" value="1"/>
</dbReference>
<feature type="domain" description="C2" evidence="2">
    <location>
        <begin position="50"/>
        <end position="181"/>
    </location>
</feature>
<dbReference type="Gene3D" id="2.60.40.150">
    <property type="entry name" value="C2 domain"/>
    <property type="match status" value="1"/>
</dbReference>
<dbReference type="Pfam" id="PF00168">
    <property type="entry name" value="C2"/>
    <property type="match status" value="1"/>
</dbReference>
<feature type="region of interest" description="Disordered" evidence="1">
    <location>
        <begin position="512"/>
        <end position="587"/>
    </location>
</feature>
<feature type="compositionally biased region" description="Acidic residues" evidence="1">
    <location>
        <begin position="521"/>
        <end position="532"/>
    </location>
</feature>
<dbReference type="PANTHER" id="PTHR47800:SF5">
    <property type="entry name" value="FER-1-LIKE PROTEIN 6"/>
    <property type="match status" value="1"/>
</dbReference>
<feature type="region of interest" description="Disordered" evidence="1">
    <location>
        <begin position="1"/>
        <end position="64"/>
    </location>
</feature>
<reference evidence="3 4" key="1">
    <citation type="journal article" date="2016" name="Nat. Commun.">
        <title>Ectomycorrhizal ecology is imprinted in the genome of the dominant symbiotic fungus Cenococcum geophilum.</title>
        <authorList>
            <consortium name="DOE Joint Genome Institute"/>
            <person name="Peter M."/>
            <person name="Kohler A."/>
            <person name="Ohm R.A."/>
            <person name="Kuo A."/>
            <person name="Krutzmann J."/>
            <person name="Morin E."/>
            <person name="Arend M."/>
            <person name="Barry K.W."/>
            <person name="Binder M."/>
            <person name="Choi C."/>
            <person name="Clum A."/>
            <person name="Copeland A."/>
            <person name="Grisel N."/>
            <person name="Haridas S."/>
            <person name="Kipfer T."/>
            <person name="LaButti K."/>
            <person name="Lindquist E."/>
            <person name="Lipzen A."/>
            <person name="Maire R."/>
            <person name="Meier B."/>
            <person name="Mihaltcheva S."/>
            <person name="Molinier V."/>
            <person name="Murat C."/>
            <person name="Poggeler S."/>
            <person name="Quandt C.A."/>
            <person name="Sperisen C."/>
            <person name="Tritt A."/>
            <person name="Tisserant E."/>
            <person name="Crous P.W."/>
            <person name="Henrissat B."/>
            <person name="Nehls U."/>
            <person name="Egli S."/>
            <person name="Spatafora J.W."/>
            <person name="Grigoriev I.V."/>
            <person name="Martin F.M."/>
        </authorList>
    </citation>
    <scope>NUCLEOTIDE SEQUENCE [LARGE SCALE GENOMIC DNA]</scope>
    <source>
        <strain evidence="3 4">CBS 207.34</strain>
    </source>
</reference>
<dbReference type="SMART" id="SM00239">
    <property type="entry name" value="C2"/>
    <property type="match status" value="1"/>
</dbReference>
<gene>
    <name evidence="3" type="ORF">AOQ84DRAFT_105526</name>
</gene>
<feature type="compositionally biased region" description="Basic and acidic residues" evidence="1">
    <location>
        <begin position="1"/>
        <end position="10"/>
    </location>
</feature>
<dbReference type="OrthoDB" id="73919at2759"/>
<dbReference type="AlphaFoldDB" id="A0A8E2EUB7"/>
<feature type="compositionally biased region" description="Basic and acidic residues" evidence="1">
    <location>
        <begin position="27"/>
        <end position="50"/>
    </location>
</feature>
<feature type="compositionally biased region" description="Basic and acidic residues" evidence="1">
    <location>
        <begin position="533"/>
        <end position="550"/>
    </location>
</feature>
<proteinExistence type="predicted"/>
<sequence>MRTMAEEKTNGDNLQNGHTPDRSQQNGDKDDAPPPSEKPQKQKSGSDNDKQPAGGFDATPLPPAPPGYTVKITFHRATNLPMADINTLSSDPFILAQIYTDLPTRHKEDPGLQMRTKTIRRNTNPVWNCEWIVAHIPASGFRLKARVYDEDSADHDDRLGNAHANIGHLNENWTAIKDQAFPIKKRMGSKRAYFIRAVAACFSRTKHMNGHVYMSIEVLGRSEGEGGRAYTIGPNWCTRHYSPLLGRIAGRKEPDEDEGKKKKSERYDFQANQFQLRGPVPLNLYHRYVEFSPFVKSMFTSKGIRGFILSKALHHQHARVYNFDRTTEYEVFESPSQEMTMKFLDLVHYDQGGRIFTYVLTLDSLFRFTETGKEFGIDLLSKHTMHSDVSIYIAFSGEFFIRRLKHPHRAPPEDGGQNVSHPPEDISGGPPEDDPAKEPAYYELVIDNDSGTYRPKASLLPQLQSFFESNFPGLHVKTLDCKGDAELMDQMKKEQRDKKKAEGDRIIYTQLSRSSSSVSSSDEEALDQLEAEGEPRDIRLIPNLKREAAAKRKAKKAHLKEYRLGNNRDAWKKKTAKPAGDEAKGGP</sequence>
<dbReference type="Proteomes" id="UP000250140">
    <property type="component" value="Unassembled WGS sequence"/>
</dbReference>
<evidence type="ECO:0000313" key="3">
    <source>
        <dbReference type="EMBL" id="OCL04971.1"/>
    </source>
</evidence>
<dbReference type="PROSITE" id="PS50004">
    <property type="entry name" value="C2"/>
    <property type="match status" value="1"/>
</dbReference>
<keyword evidence="4" id="KW-1185">Reference proteome</keyword>
<feature type="region of interest" description="Disordered" evidence="1">
    <location>
        <begin position="407"/>
        <end position="437"/>
    </location>
</feature>
<evidence type="ECO:0000259" key="2">
    <source>
        <dbReference type="PROSITE" id="PS50004"/>
    </source>
</evidence>
<protein>
    <recommendedName>
        <fullName evidence="2">C2 domain-containing protein</fullName>
    </recommendedName>
</protein>
<name>A0A8E2EUB7_9PEZI</name>
<dbReference type="GO" id="GO:0010628">
    <property type="term" value="P:positive regulation of gene expression"/>
    <property type="evidence" value="ECO:0007669"/>
    <property type="project" value="TreeGrafter"/>
</dbReference>
<dbReference type="PANTHER" id="PTHR47800">
    <property type="entry name" value="C2 DOMAIN-CONTAINING PROTEIN"/>
    <property type="match status" value="1"/>
</dbReference>
<feature type="compositionally biased region" description="Polar residues" evidence="1">
    <location>
        <begin position="11"/>
        <end position="26"/>
    </location>
</feature>
<dbReference type="InterPro" id="IPR000008">
    <property type="entry name" value="C2_dom"/>
</dbReference>
<dbReference type="InterPro" id="IPR035892">
    <property type="entry name" value="C2_domain_sf"/>
</dbReference>